<dbReference type="EMBL" id="KP054476">
    <property type="protein sequence ID" value="AIZ49236.1"/>
    <property type="molecule type" value="Genomic_DNA"/>
</dbReference>
<accession>A0A0B4S3F7</accession>
<proteinExistence type="predicted"/>
<protein>
    <submittedName>
        <fullName evidence="2">A028</fullName>
    </submittedName>
</protein>
<dbReference type="Pfam" id="PF14280">
    <property type="entry name" value="DUF4365"/>
    <property type="match status" value="1"/>
</dbReference>
<organism evidence="2">
    <name type="scientific">Acinetobacter baumannii</name>
    <dbReference type="NCBI Taxonomy" id="470"/>
    <lineage>
        <taxon>Bacteria</taxon>
        <taxon>Pseudomonadati</taxon>
        <taxon>Pseudomonadota</taxon>
        <taxon>Gammaproteobacteria</taxon>
        <taxon>Moraxellales</taxon>
        <taxon>Moraxellaceae</taxon>
        <taxon>Acinetobacter</taxon>
        <taxon>Acinetobacter calcoaceticus/baumannii complex</taxon>
    </lineage>
</organism>
<evidence type="ECO:0000259" key="1">
    <source>
        <dbReference type="Pfam" id="PF14280"/>
    </source>
</evidence>
<dbReference type="AlphaFoldDB" id="A0A0B4S3F7"/>
<name>A0A0B4S3F7_ACIBA</name>
<dbReference type="InterPro" id="IPR025375">
    <property type="entry name" value="DUF4365"/>
</dbReference>
<sequence length="344" mass="38738">MPTYAKSLVTSKKGINYVRGVIEGVGCLFQKIEQENDLGIDAICELINSNGQPENHLFALQIKSGDSYYDSSKNSCSFRIGTHRDYWTNYKVPLFAVVYIPSLDTAYWTDIKKFLKSNVHASSISFDLSRANHFDEEKFISYFKPLVTGRGPNISLEDSLRLVRSSNDDEAWLGLTTLFRRFPNTYQTWDELVRAFKIRSIAKIPRLLIYLLAHIPWHGDISYSGEDIKSEIRCYAADLFNSFDEGDIRKLLSMIDDNGIQRGAIGQSVEAVINCVGSASQYLIRIIRNGCDSMELRESAAFILAVDKGVEAIPYLRELASSGSEISSLIIQDIAEHGGFYPYS</sequence>
<gene>
    <name evidence="2" type="primary">A028</name>
</gene>
<feature type="domain" description="DUF4365" evidence="1">
    <location>
        <begin position="13"/>
        <end position="138"/>
    </location>
</feature>
<reference evidence="2" key="1">
    <citation type="submission" date="2016-01" db="EMBL/GenBank/DDBJ databases">
        <title>Acinetobacter baumannii genomic island 1 (AGI1) a novel antibiotic resistance island found in ST25 A. baumannii.</title>
        <authorList>
            <person name="Hamidian M."/>
            <person name="Hall R.M."/>
        </authorList>
    </citation>
    <scope>NUCLEOTIDE SEQUENCE</scope>
    <source>
        <strain evidence="2">D4</strain>
    </source>
</reference>
<evidence type="ECO:0000313" key="2">
    <source>
        <dbReference type="EMBL" id="AIZ49236.1"/>
    </source>
</evidence>
<dbReference type="RefSeq" id="WP_001143643.1">
    <property type="nucleotide sequence ID" value="NZ_CP048849.1"/>
</dbReference>